<protein>
    <submittedName>
        <fullName evidence="2">Uncharacterized protein</fullName>
    </submittedName>
</protein>
<evidence type="ECO:0000256" key="1">
    <source>
        <dbReference type="SAM" id="Phobius"/>
    </source>
</evidence>
<dbReference type="EMBL" id="FLTS01000001">
    <property type="protein sequence ID" value="SBV35269.1"/>
    <property type="molecule type" value="Genomic_DNA"/>
</dbReference>
<gene>
    <name evidence="2" type="ORF">STPYR_10199</name>
</gene>
<reference evidence="2" key="1">
    <citation type="submission" date="2016-03" db="EMBL/GenBank/DDBJ databases">
        <authorList>
            <person name="Ploux O."/>
        </authorList>
    </citation>
    <scope>NUCLEOTIDE SEQUENCE</scope>
    <source>
        <strain evidence="2">UC10</strain>
    </source>
</reference>
<feature type="transmembrane region" description="Helical" evidence="1">
    <location>
        <begin position="45"/>
        <end position="64"/>
    </location>
</feature>
<sequence>MVSILKTFAENFCHLFFGLFCCVDNLANSRCGRRDYSVVLNYKHSFIVIFYGSSGQVCLLVYLYRVTETLVVYDKLIHKHPQQFMLIRLVRRC</sequence>
<proteinExistence type="predicted"/>
<evidence type="ECO:0000313" key="2">
    <source>
        <dbReference type="EMBL" id="SBV35269.1"/>
    </source>
</evidence>
<keyword evidence="1" id="KW-1133">Transmembrane helix</keyword>
<accession>A0A1Y5PZ49</accession>
<organism evidence="2">
    <name type="scientific">uncultured Stenotrophomonas sp</name>
    <dbReference type="NCBI Taxonomy" id="165438"/>
    <lineage>
        <taxon>Bacteria</taxon>
        <taxon>Pseudomonadati</taxon>
        <taxon>Pseudomonadota</taxon>
        <taxon>Gammaproteobacteria</taxon>
        <taxon>Lysobacterales</taxon>
        <taxon>Lysobacteraceae</taxon>
        <taxon>Stenotrophomonas</taxon>
        <taxon>environmental samples</taxon>
    </lineage>
</organism>
<keyword evidence="1" id="KW-0812">Transmembrane</keyword>
<dbReference type="AlphaFoldDB" id="A0A1Y5PZ49"/>
<name>A0A1Y5PZ49_9GAMM</name>
<keyword evidence="1" id="KW-0472">Membrane</keyword>